<evidence type="ECO:0000313" key="3">
    <source>
        <dbReference type="Proteomes" id="UP000256763"/>
    </source>
</evidence>
<dbReference type="OrthoDB" id="9798990at2"/>
<accession>A0A3E0WWD0</accession>
<evidence type="ECO:0000313" key="2">
    <source>
        <dbReference type="EMBL" id="RFA36471.1"/>
    </source>
</evidence>
<proteinExistence type="predicted"/>
<dbReference type="InterPro" id="IPR052919">
    <property type="entry name" value="TA_system_RNase"/>
</dbReference>
<dbReference type="EMBL" id="NFZW01000009">
    <property type="protein sequence ID" value="RFA36471.1"/>
    <property type="molecule type" value="Genomic_DNA"/>
</dbReference>
<dbReference type="PANTHER" id="PTHR36173:SF2">
    <property type="entry name" value="RIBONUCLEASE VAPC16"/>
    <property type="match status" value="1"/>
</dbReference>
<sequence>MRRLLLDTHAFLWWLSDDPQLGERARAAIADERSLVFVSAASGWEIAIKRALGKLEVDDDLDGIVEEEGFEHLPITFFHGEQAGALPRLHADPFDRMLIAQVQAEGLVLVTADEQIPQYGIRVMDARR</sequence>
<gene>
    <name evidence="2" type="ORF">CAL65_10865</name>
</gene>
<reference evidence="3" key="1">
    <citation type="submission" date="2017-05" db="EMBL/GenBank/DDBJ databases">
        <authorList>
            <person name="Sharma S."/>
            <person name="Sidhu C."/>
            <person name="Pinnaka A.K."/>
        </authorList>
    </citation>
    <scope>NUCLEOTIDE SEQUENCE [LARGE SCALE GENOMIC DNA]</scope>
    <source>
        <strain evidence="3">AK93</strain>
    </source>
</reference>
<feature type="domain" description="PIN" evidence="1">
    <location>
        <begin position="5"/>
        <end position="119"/>
    </location>
</feature>
<dbReference type="Proteomes" id="UP000256763">
    <property type="component" value="Unassembled WGS sequence"/>
</dbReference>
<name>A0A3E0WWD0_9GAMM</name>
<dbReference type="InterPro" id="IPR041705">
    <property type="entry name" value="PIN_Sll0205"/>
</dbReference>
<dbReference type="PANTHER" id="PTHR36173">
    <property type="entry name" value="RIBONUCLEASE VAPC16-RELATED"/>
    <property type="match status" value="1"/>
</dbReference>
<dbReference type="SUPFAM" id="SSF88723">
    <property type="entry name" value="PIN domain-like"/>
    <property type="match status" value="1"/>
</dbReference>
<dbReference type="CDD" id="cd09872">
    <property type="entry name" value="PIN_Sll0205-like"/>
    <property type="match status" value="1"/>
</dbReference>
<dbReference type="Pfam" id="PF01850">
    <property type="entry name" value="PIN"/>
    <property type="match status" value="1"/>
</dbReference>
<dbReference type="RefSeq" id="WP_116301918.1">
    <property type="nucleotide sequence ID" value="NZ_NFZV01000007.1"/>
</dbReference>
<evidence type="ECO:0000259" key="1">
    <source>
        <dbReference type="Pfam" id="PF01850"/>
    </source>
</evidence>
<organism evidence="2 3">
    <name type="scientific">Alkalilimnicola ehrlichii</name>
    <dbReference type="NCBI Taxonomy" id="351052"/>
    <lineage>
        <taxon>Bacteria</taxon>
        <taxon>Pseudomonadati</taxon>
        <taxon>Pseudomonadota</taxon>
        <taxon>Gammaproteobacteria</taxon>
        <taxon>Chromatiales</taxon>
        <taxon>Ectothiorhodospiraceae</taxon>
        <taxon>Alkalilimnicola</taxon>
    </lineage>
</organism>
<dbReference type="AlphaFoldDB" id="A0A3E0WWD0"/>
<dbReference type="Gene3D" id="3.40.50.1010">
    <property type="entry name" value="5'-nuclease"/>
    <property type="match status" value="1"/>
</dbReference>
<comment type="caution">
    <text evidence="2">The sequence shown here is derived from an EMBL/GenBank/DDBJ whole genome shotgun (WGS) entry which is preliminary data.</text>
</comment>
<keyword evidence="3" id="KW-1185">Reference proteome</keyword>
<dbReference type="InterPro" id="IPR029060">
    <property type="entry name" value="PIN-like_dom_sf"/>
</dbReference>
<protein>
    <submittedName>
        <fullName evidence="2">PIN domain nuclease</fullName>
    </submittedName>
</protein>
<dbReference type="InterPro" id="IPR002716">
    <property type="entry name" value="PIN_dom"/>
</dbReference>